<feature type="domain" description="G-protein coupled receptors family 1 profile" evidence="7">
    <location>
        <begin position="64"/>
        <end position="160"/>
    </location>
</feature>
<dbReference type="SUPFAM" id="SSF81321">
    <property type="entry name" value="Family A G protein-coupled receptor-like"/>
    <property type="match status" value="1"/>
</dbReference>
<keyword evidence="3 6" id="KW-1133">Transmembrane helix</keyword>
<evidence type="ECO:0000313" key="8">
    <source>
        <dbReference type="EMBL" id="KAH3827435.1"/>
    </source>
</evidence>
<reference evidence="8" key="2">
    <citation type="submission" date="2020-11" db="EMBL/GenBank/DDBJ databases">
        <authorList>
            <person name="McCartney M.A."/>
            <person name="Auch B."/>
            <person name="Kono T."/>
            <person name="Mallez S."/>
            <person name="Becker A."/>
            <person name="Gohl D.M."/>
            <person name="Silverstein K.A.T."/>
            <person name="Koren S."/>
            <person name="Bechman K.B."/>
            <person name="Herman A."/>
            <person name="Abrahante J.E."/>
            <person name="Garbe J."/>
        </authorList>
    </citation>
    <scope>NUCLEOTIDE SEQUENCE</scope>
    <source>
        <strain evidence="8">Duluth1</strain>
        <tissue evidence="8">Whole animal</tissue>
    </source>
</reference>
<gene>
    <name evidence="8" type="ORF">DPMN_129372</name>
</gene>
<dbReference type="InterPro" id="IPR053071">
    <property type="entry name" value="GPCR1-related_rcpt"/>
</dbReference>
<evidence type="ECO:0000256" key="5">
    <source>
        <dbReference type="SAM" id="MobiDB-lite"/>
    </source>
</evidence>
<evidence type="ECO:0000313" key="9">
    <source>
        <dbReference type="Proteomes" id="UP000828390"/>
    </source>
</evidence>
<comment type="subcellular location">
    <subcellularLocation>
        <location evidence="1">Membrane</location>
    </subcellularLocation>
</comment>
<keyword evidence="2 6" id="KW-0812">Transmembrane</keyword>
<evidence type="ECO:0000256" key="6">
    <source>
        <dbReference type="SAM" id="Phobius"/>
    </source>
</evidence>
<comment type="caution">
    <text evidence="8">The sequence shown here is derived from an EMBL/GenBank/DDBJ whole genome shotgun (WGS) entry which is preliminary data.</text>
</comment>
<proteinExistence type="predicted"/>
<feature type="transmembrane region" description="Helical" evidence="6">
    <location>
        <begin position="127"/>
        <end position="146"/>
    </location>
</feature>
<name>A0A9D4JWK8_DREPO</name>
<feature type="transmembrane region" description="Helical" evidence="6">
    <location>
        <begin position="47"/>
        <end position="72"/>
    </location>
</feature>
<dbReference type="InterPro" id="IPR017452">
    <property type="entry name" value="GPCR_Rhodpsn_7TM"/>
</dbReference>
<evidence type="ECO:0000259" key="7">
    <source>
        <dbReference type="PROSITE" id="PS50262"/>
    </source>
</evidence>
<evidence type="ECO:0000256" key="3">
    <source>
        <dbReference type="ARBA" id="ARBA00022989"/>
    </source>
</evidence>
<dbReference type="PANTHER" id="PTHR47023">
    <property type="entry name" value="SEX PEPTIDE RECEPTOR"/>
    <property type="match status" value="1"/>
</dbReference>
<dbReference type="EMBL" id="JAIWYP010000005">
    <property type="protein sequence ID" value="KAH3827435.1"/>
    <property type="molecule type" value="Genomic_DNA"/>
</dbReference>
<reference evidence="8" key="1">
    <citation type="journal article" date="2019" name="bioRxiv">
        <title>The Genome of the Zebra Mussel, Dreissena polymorpha: A Resource for Invasive Species Research.</title>
        <authorList>
            <person name="McCartney M.A."/>
            <person name="Auch B."/>
            <person name="Kono T."/>
            <person name="Mallez S."/>
            <person name="Zhang Y."/>
            <person name="Obille A."/>
            <person name="Becker A."/>
            <person name="Abrahante J.E."/>
            <person name="Garbe J."/>
            <person name="Badalamenti J.P."/>
            <person name="Herman A."/>
            <person name="Mangelson H."/>
            <person name="Liachko I."/>
            <person name="Sullivan S."/>
            <person name="Sone E.D."/>
            <person name="Koren S."/>
            <person name="Silverstein K.A.T."/>
            <person name="Beckman K.B."/>
            <person name="Gohl D.M."/>
        </authorList>
    </citation>
    <scope>NUCLEOTIDE SEQUENCE</scope>
    <source>
        <strain evidence="8">Duluth1</strain>
        <tissue evidence="8">Whole animal</tissue>
    </source>
</reference>
<evidence type="ECO:0000256" key="2">
    <source>
        <dbReference type="ARBA" id="ARBA00022692"/>
    </source>
</evidence>
<dbReference type="PROSITE" id="PS50262">
    <property type="entry name" value="G_PROTEIN_RECEP_F1_2"/>
    <property type="match status" value="1"/>
</dbReference>
<dbReference type="PANTHER" id="PTHR47023:SF1">
    <property type="entry name" value="SEX PEPTIDE RECEPTOR"/>
    <property type="match status" value="1"/>
</dbReference>
<sequence length="160" mass="18361">MENISAYENGPDPGQHINHNDTDPTFDDDSNSFDDYYHEHVNSIFEIVIYGYILPVLVIISSLCNCLVIGGFLRKHIRTSANIILVLIAISDSLTGLVTLPATFYVYSREQMLLSKDWCNATMITRLYIARAFHTISVWETVLLWFQRFLHVRHPAVANR</sequence>
<feature type="region of interest" description="Disordered" evidence="5">
    <location>
        <begin position="1"/>
        <end position="24"/>
    </location>
</feature>
<accession>A0A9D4JWK8</accession>
<feature type="transmembrane region" description="Helical" evidence="6">
    <location>
        <begin position="84"/>
        <end position="107"/>
    </location>
</feature>
<evidence type="ECO:0000256" key="4">
    <source>
        <dbReference type="ARBA" id="ARBA00023136"/>
    </source>
</evidence>
<evidence type="ECO:0000256" key="1">
    <source>
        <dbReference type="ARBA" id="ARBA00004370"/>
    </source>
</evidence>
<dbReference type="AlphaFoldDB" id="A0A9D4JWK8"/>
<protein>
    <recommendedName>
        <fullName evidence="7">G-protein coupled receptors family 1 profile domain-containing protein</fullName>
    </recommendedName>
</protein>
<organism evidence="8 9">
    <name type="scientific">Dreissena polymorpha</name>
    <name type="common">Zebra mussel</name>
    <name type="synonym">Mytilus polymorpha</name>
    <dbReference type="NCBI Taxonomy" id="45954"/>
    <lineage>
        <taxon>Eukaryota</taxon>
        <taxon>Metazoa</taxon>
        <taxon>Spiralia</taxon>
        <taxon>Lophotrochozoa</taxon>
        <taxon>Mollusca</taxon>
        <taxon>Bivalvia</taxon>
        <taxon>Autobranchia</taxon>
        <taxon>Heteroconchia</taxon>
        <taxon>Euheterodonta</taxon>
        <taxon>Imparidentia</taxon>
        <taxon>Neoheterodontei</taxon>
        <taxon>Myida</taxon>
        <taxon>Dreissenoidea</taxon>
        <taxon>Dreissenidae</taxon>
        <taxon>Dreissena</taxon>
    </lineage>
</organism>
<dbReference type="Gene3D" id="1.20.1070.10">
    <property type="entry name" value="Rhodopsin 7-helix transmembrane proteins"/>
    <property type="match status" value="1"/>
</dbReference>
<keyword evidence="4 6" id="KW-0472">Membrane</keyword>
<dbReference type="GO" id="GO:0016020">
    <property type="term" value="C:membrane"/>
    <property type="evidence" value="ECO:0007669"/>
    <property type="project" value="UniProtKB-SubCell"/>
</dbReference>
<dbReference type="Proteomes" id="UP000828390">
    <property type="component" value="Unassembled WGS sequence"/>
</dbReference>
<keyword evidence="9" id="KW-1185">Reference proteome</keyword>